<dbReference type="InterPro" id="IPR003959">
    <property type="entry name" value="ATPase_AAA_core"/>
</dbReference>
<dbReference type="PANTHER" id="PTHR43581:SF2">
    <property type="entry name" value="EXCINUCLEASE ATPASE SUBUNIT"/>
    <property type="match status" value="1"/>
</dbReference>
<dbReference type="GO" id="GO:0005524">
    <property type="term" value="F:ATP binding"/>
    <property type="evidence" value="ECO:0007669"/>
    <property type="project" value="InterPro"/>
</dbReference>
<dbReference type="Pfam" id="PF13304">
    <property type="entry name" value="AAA_21"/>
    <property type="match status" value="1"/>
</dbReference>
<dbReference type="SUPFAM" id="SSF52540">
    <property type="entry name" value="P-loop containing nucleoside triphosphate hydrolases"/>
    <property type="match status" value="2"/>
</dbReference>
<reference evidence="2" key="1">
    <citation type="submission" date="2023-06" db="EMBL/GenBank/DDBJ databases">
        <title>Two Chryseobacterium gambrini strains from China.</title>
        <authorList>
            <person name="Zeng J."/>
            <person name="Wu Y."/>
        </authorList>
    </citation>
    <scope>NUCLEOTIDE SEQUENCE</scope>
    <source>
        <strain evidence="2">SQ219</strain>
    </source>
</reference>
<dbReference type="InterPro" id="IPR027417">
    <property type="entry name" value="P-loop_NTPase"/>
</dbReference>
<organism evidence="2 3">
    <name type="scientific">Chryseobacterium gambrini</name>
    <dbReference type="NCBI Taxonomy" id="373672"/>
    <lineage>
        <taxon>Bacteria</taxon>
        <taxon>Pseudomonadati</taxon>
        <taxon>Bacteroidota</taxon>
        <taxon>Flavobacteriia</taxon>
        <taxon>Flavobacteriales</taxon>
        <taxon>Weeksellaceae</taxon>
        <taxon>Chryseobacterium group</taxon>
        <taxon>Chryseobacterium</taxon>
    </lineage>
</organism>
<dbReference type="RefSeq" id="WP_214590351.1">
    <property type="nucleotide sequence ID" value="NZ_JAUHGV010000031.1"/>
</dbReference>
<protein>
    <submittedName>
        <fullName evidence="2">AAA family ATPase</fullName>
    </submittedName>
</protein>
<feature type="domain" description="ATPase AAA-type core" evidence="1">
    <location>
        <begin position="329"/>
        <end position="491"/>
    </location>
</feature>
<dbReference type="Gene3D" id="3.40.50.300">
    <property type="entry name" value="P-loop containing nucleotide triphosphate hydrolases"/>
    <property type="match status" value="1"/>
</dbReference>
<comment type="caution">
    <text evidence="2">The sequence shown here is derived from an EMBL/GenBank/DDBJ whole genome shotgun (WGS) entry which is preliminary data.</text>
</comment>
<name>A0AAJ1VKN9_9FLAO</name>
<sequence>MLDLVEVHEELYLYLLEQRKRNSELKFTFRKSNHANRLEEGYWFYGNENYLAISFWEGMDWKNRTPNICFIIDSKGKCTLEINVSDSTIKKEFIERYFLERTLNLEKIGKKYIIKYDNVFSEYSNRIYDLNDYKSVFDFFLRTDKENIDDIIRSNSDFFEMMGSSENEISFLSSEEFLKRHNKIRQYRKRKQEIDNEDEFVIKEDKPWKLFSINIKDYGLINDLSIEIKNKKNQWIFLTGENGSGKTNLLRAMATTLGNRMLSKNEFEENPNFKVIANFIYKNKLQVYNRIGNGDVKGKRKPYIQGLAMYGPYRLDMVVDKMNKAKFKKELNKEESFKSLFKVGTPLLSIDKQFEFWRSGSKREKNLFQKREYYIKSLIIDVVHNLVDIRFTIENNKKITKYIFTNDQNQEYSLVWEKLSTGTKSTIAMLGDILIRLFNQQSDILDPAELRGIVIIDEIDLHLHPKAQKELVINLSRTFPNIQFIVSSHSPIPFIGAPEESVFITVERDQNNNIKATMLDIDISNLLPNTILSSPIFGFDSIINVQHNPNESLITENDYQEAAFYKILNRKITERTIQLGIDNDSDN</sequence>
<accession>A0AAJ1VKN9</accession>
<dbReference type="Proteomes" id="UP001225933">
    <property type="component" value="Unassembled WGS sequence"/>
</dbReference>
<evidence type="ECO:0000313" key="2">
    <source>
        <dbReference type="EMBL" id="MDN4014570.1"/>
    </source>
</evidence>
<proteinExistence type="predicted"/>
<dbReference type="GO" id="GO:0016887">
    <property type="term" value="F:ATP hydrolysis activity"/>
    <property type="evidence" value="ECO:0007669"/>
    <property type="project" value="InterPro"/>
</dbReference>
<evidence type="ECO:0000313" key="3">
    <source>
        <dbReference type="Proteomes" id="UP001225933"/>
    </source>
</evidence>
<gene>
    <name evidence="2" type="ORF">QX233_19020</name>
</gene>
<evidence type="ECO:0000259" key="1">
    <source>
        <dbReference type="Pfam" id="PF13304"/>
    </source>
</evidence>
<dbReference type="InterPro" id="IPR051396">
    <property type="entry name" value="Bact_Antivir_Def_Nuclease"/>
</dbReference>
<dbReference type="PANTHER" id="PTHR43581">
    <property type="entry name" value="ATP/GTP PHOSPHATASE"/>
    <property type="match status" value="1"/>
</dbReference>
<dbReference type="EMBL" id="JAUHGV010000031">
    <property type="protein sequence ID" value="MDN4014570.1"/>
    <property type="molecule type" value="Genomic_DNA"/>
</dbReference>
<dbReference type="AlphaFoldDB" id="A0AAJ1VKN9"/>